<dbReference type="AlphaFoldDB" id="W2GM75"/>
<sequence>LALPLGPTRATPKCFCTHNSFLARPVPLSHTLWDFCVHVPPGSHPLLYRRTGSATTVVSSTSRRSHHPPFRPLS</sequence>
<dbReference type="EMBL" id="KI686889">
    <property type="protein sequence ID" value="ETK84087.1"/>
    <property type="molecule type" value="Genomic_DNA"/>
</dbReference>
<dbReference type="EMBL" id="KI673565">
    <property type="protein sequence ID" value="ETL37524.1"/>
    <property type="molecule type" value="Genomic_DNA"/>
</dbReference>
<reference evidence="2" key="2">
    <citation type="submission" date="2013-11" db="EMBL/GenBank/DDBJ databases">
        <title>The Genome Sequence of Phytophthora parasitica CJ05E6.</title>
        <authorList>
            <consortium name="The Broad Institute Genomics Platform"/>
            <person name="Russ C."/>
            <person name="Tyler B."/>
            <person name="Panabieres F."/>
            <person name="Shan W."/>
            <person name="Tripathy S."/>
            <person name="Grunwald N."/>
            <person name="Machado M."/>
            <person name="Johnson C.S."/>
            <person name="Arredondo F."/>
            <person name="Hong C."/>
            <person name="Coffey M."/>
            <person name="Young S.K."/>
            <person name="Zeng Q."/>
            <person name="Gargeya S."/>
            <person name="Fitzgerald M."/>
            <person name="Abouelleil A."/>
            <person name="Alvarado L."/>
            <person name="Chapman S.B."/>
            <person name="Gainer-Dewar J."/>
            <person name="Goldberg J."/>
            <person name="Griggs A."/>
            <person name="Gujja S."/>
            <person name="Hansen M."/>
            <person name="Howarth C."/>
            <person name="Imamovic A."/>
            <person name="Ireland A."/>
            <person name="Larimer J."/>
            <person name="McCowan C."/>
            <person name="Murphy C."/>
            <person name="Pearson M."/>
            <person name="Poon T.W."/>
            <person name="Priest M."/>
            <person name="Roberts A."/>
            <person name="Saif S."/>
            <person name="Shea T."/>
            <person name="Sykes S."/>
            <person name="Wortman J."/>
            <person name="Nusbaum C."/>
            <person name="Birren B."/>
        </authorList>
    </citation>
    <scope>NUCLEOTIDE SEQUENCE [LARGE SCALE GENOMIC DNA]</scope>
    <source>
        <strain evidence="2">CJ05E6</strain>
    </source>
</reference>
<reference evidence="1" key="1">
    <citation type="submission" date="2013-11" db="EMBL/GenBank/DDBJ databases">
        <title>The Genome Sequence of Phytophthora parasitica CJ02B3.</title>
        <authorList>
            <consortium name="The Broad Institute Genomics Platform"/>
            <person name="Russ C."/>
            <person name="Tyler B."/>
            <person name="Panabieres F."/>
            <person name="Shan W."/>
            <person name="Tripathy S."/>
            <person name="Grunwald N."/>
            <person name="Machado M."/>
            <person name="Johnson C.S."/>
            <person name="Arredondo F."/>
            <person name="Hong C."/>
            <person name="Coffey M."/>
            <person name="Young S.K."/>
            <person name="Zeng Q."/>
            <person name="Gargeya S."/>
            <person name="Fitzgerald M."/>
            <person name="Abouelleil A."/>
            <person name="Alvarado L."/>
            <person name="Chapman S.B."/>
            <person name="Gainer-Dewar J."/>
            <person name="Goldberg J."/>
            <person name="Griggs A."/>
            <person name="Gujja S."/>
            <person name="Hansen M."/>
            <person name="Howarth C."/>
            <person name="Imamovic A."/>
            <person name="Ireland A."/>
            <person name="Larimer J."/>
            <person name="McCowan C."/>
            <person name="Murphy C."/>
            <person name="Pearson M."/>
            <person name="Poon T.W."/>
            <person name="Priest M."/>
            <person name="Roberts A."/>
            <person name="Saif S."/>
            <person name="Shea T."/>
            <person name="Sykes S."/>
            <person name="Wortman J."/>
            <person name="Nusbaum C."/>
            <person name="Birren B."/>
        </authorList>
    </citation>
    <scope>NUCLEOTIDE SEQUENCE [LARGE SCALE GENOMIC DNA]</scope>
    <source>
        <strain evidence="1">CJ02B3</strain>
    </source>
</reference>
<accession>W2GM75</accession>
<name>W2GM75_PHYNI</name>
<feature type="non-terminal residue" evidence="1">
    <location>
        <position position="1"/>
    </location>
</feature>
<dbReference type="Proteomes" id="UP000053864">
    <property type="component" value="Unassembled WGS sequence"/>
</dbReference>
<organism evidence="1">
    <name type="scientific">Phytophthora nicotianae</name>
    <name type="common">Potato buckeye rot agent</name>
    <name type="synonym">Phytophthora parasitica</name>
    <dbReference type="NCBI Taxonomy" id="4792"/>
    <lineage>
        <taxon>Eukaryota</taxon>
        <taxon>Sar</taxon>
        <taxon>Stramenopiles</taxon>
        <taxon>Oomycota</taxon>
        <taxon>Peronosporomycetes</taxon>
        <taxon>Peronosporales</taxon>
        <taxon>Peronosporaceae</taxon>
        <taxon>Phytophthora</taxon>
    </lineage>
</organism>
<dbReference type="Proteomes" id="UP000053236">
    <property type="component" value="Unassembled WGS sequence"/>
</dbReference>
<proteinExistence type="predicted"/>
<gene>
    <name evidence="1" type="ORF">L915_10908</name>
    <name evidence="2" type="ORF">L916_10802</name>
</gene>
<evidence type="ECO:0000313" key="2">
    <source>
        <dbReference type="EMBL" id="ETL37524.1"/>
    </source>
</evidence>
<evidence type="ECO:0000313" key="1">
    <source>
        <dbReference type="EMBL" id="ETK84087.1"/>
    </source>
</evidence>
<protein>
    <submittedName>
        <fullName evidence="1">Uncharacterized protein</fullName>
    </submittedName>
</protein>